<evidence type="ECO:0000256" key="4">
    <source>
        <dbReference type="ARBA" id="ARBA00022692"/>
    </source>
</evidence>
<evidence type="ECO:0000313" key="9">
    <source>
        <dbReference type="Ensembl" id="ENSCSEP00000013123.1"/>
    </source>
</evidence>
<reference evidence="9 10" key="1">
    <citation type="journal article" date="2014" name="Nat. Genet.">
        <title>Whole-genome sequence of a flatfish provides insights into ZW sex chromosome evolution and adaptation to a benthic lifestyle.</title>
        <authorList>
            <person name="Chen S."/>
            <person name="Zhang G."/>
            <person name="Shao C."/>
            <person name="Huang Q."/>
            <person name="Liu G."/>
            <person name="Zhang P."/>
            <person name="Song W."/>
            <person name="An N."/>
            <person name="Chalopin D."/>
            <person name="Volff J.N."/>
            <person name="Hong Y."/>
            <person name="Li Q."/>
            <person name="Sha Z."/>
            <person name="Zhou H."/>
            <person name="Xie M."/>
            <person name="Yu Q."/>
            <person name="Liu Y."/>
            <person name="Xiang H."/>
            <person name="Wang N."/>
            <person name="Wu K."/>
            <person name="Yang C."/>
            <person name="Zhou Q."/>
            <person name="Liao X."/>
            <person name="Yang L."/>
            <person name="Hu Q."/>
            <person name="Zhang J."/>
            <person name="Meng L."/>
            <person name="Jin L."/>
            <person name="Tian Y."/>
            <person name="Lian J."/>
            <person name="Yang J."/>
            <person name="Miao G."/>
            <person name="Liu S."/>
            <person name="Liang Z."/>
            <person name="Yan F."/>
            <person name="Li Y."/>
            <person name="Sun B."/>
            <person name="Zhang H."/>
            <person name="Zhang J."/>
            <person name="Zhu Y."/>
            <person name="Du M."/>
            <person name="Zhao Y."/>
            <person name="Schartl M."/>
            <person name="Tang Q."/>
            <person name="Wang J."/>
        </authorList>
    </citation>
    <scope>NUCLEOTIDE SEQUENCE</scope>
</reference>
<dbReference type="GO" id="GO:0005743">
    <property type="term" value="C:mitochondrial inner membrane"/>
    <property type="evidence" value="ECO:0007669"/>
    <property type="project" value="UniProtKB-SubCell"/>
</dbReference>
<dbReference type="STRING" id="244447.ENSCSEP00000013123"/>
<keyword evidence="4" id="KW-0812">Transmembrane</keyword>
<evidence type="ECO:0000313" key="10">
    <source>
        <dbReference type="Proteomes" id="UP000265120"/>
    </source>
</evidence>
<organism evidence="9 10">
    <name type="scientific">Cynoglossus semilaevis</name>
    <name type="common">Tongue sole</name>
    <dbReference type="NCBI Taxonomy" id="244447"/>
    <lineage>
        <taxon>Eukaryota</taxon>
        <taxon>Metazoa</taxon>
        <taxon>Chordata</taxon>
        <taxon>Craniata</taxon>
        <taxon>Vertebrata</taxon>
        <taxon>Euteleostomi</taxon>
        <taxon>Actinopterygii</taxon>
        <taxon>Neopterygii</taxon>
        <taxon>Teleostei</taxon>
        <taxon>Neoteleostei</taxon>
        <taxon>Acanthomorphata</taxon>
        <taxon>Carangaria</taxon>
        <taxon>Pleuronectiformes</taxon>
        <taxon>Pleuronectoidei</taxon>
        <taxon>Cynoglossidae</taxon>
        <taxon>Cynoglossinae</taxon>
        <taxon>Cynoglossus</taxon>
    </lineage>
</organism>
<comment type="similarity">
    <text evidence="2">Belongs to the COX16 family.</text>
</comment>
<keyword evidence="7" id="KW-0496">Mitochondrion</keyword>
<protein>
    <recommendedName>
        <fullName evidence="3">Cytochrome c oxidase assembly protein COX16 homolog, mitochondrial</fullName>
    </recommendedName>
</protein>
<reference evidence="9" key="2">
    <citation type="submission" date="2025-08" db="UniProtKB">
        <authorList>
            <consortium name="Ensembl"/>
        </authorList>
    </citation>
    <scope>IDENTIFICATION</scope>
</reference>
<accession>A0A3P8VCS3</accession>
<proteinExistence type="inferred from homology"/>
<evidence type="ECO:0000256" key="1">
    <source>
        <dbReference type="ARBA" id="ARBA00004434"/>
    </source>
</evidence>
<dbReference type="GO" id="GO:0033617">
    <property type="term" value="P:mitochondrial respiratory chain complex IV assembly"/>
    <property type="evidence" value="ECO:0007669"/>
    <property type="project" value="TreeGrafter"/>
</dbReference>
<keyword evidence="6" id="KW-1133">Transmembrane helix</keyword>
<dbReference type="Proteomes" id="UP000265120">
    <property type="component" value="Chromosome 1"/>
</dbReference>
<keyword evidence="5" id="KW-0999">Mitochondrion inner membrane</keyword>
<name>A0A3P8VCS3_CYNSE</name>
<dbReference type="InterPro" id="IPR020164">
    <property type="entry name" value="Cyt_c_Oxase_assmbl_COX16"/>
</dbReference>
<dbReference type="InParanoid" id="A0A3P8VCS3"/>
<evidence type="ECO:0000256" key="6">
    <source>
        <dbReference type="ARBA" id="ARBA00022989"/>
    </source>
</evidence>
<evidence type="ECO:0000256" key="2">
    <source>
        <dbReference type="ARBA" id="ARBA00008370"/>
    </source>
</evidence>
<dbReference type="Ensembl" id="ENSCSET00000013282.1">
    <property type="protein sequence ID" value="ENSCSEP00000013123.1"/>
    <property type="gene ID" value="ENSCSEG00000008480.1"/>
</dbReference>
<dbReference type="GeneTree" id="ENSGT00520000055955"/>
<evidence type="ECO:0000256" key="5">
    <source>
        <dbReference type="ARBA" id="ARBA00022792"/>
    </source>
</evidence>
<dbReference type="PANTHER" id="PTHR17130:SF14">
    <property type="entry name" value="CYTOCHROME C OXIDASE ASSEMBLY PROTEIN COX16 HOMOLOG, MITOCHONDRIAL"/>
    <property type="match status" value="1"/>
</dbReference>
<keyword evidence="8" id="KW-0472">Membrane</keyword>
<dbReference type="PANTHER" id="PTHR17130">
    <property type="entry name" value="MITOCHONDRIAL OUTER MEMBRANE PROTEIN 25"/>
    <property type="match status" value="1"/>
</dbReference>
<dbReference type="AlphaFoldDB" id="A0A3P8VCS3"/>
<evidence type="ECO:0000256" key="7">
    <source>
        <dbReference type="ARBA" id="ARBA00023128"/>
    </source>
</evidence>
<comment type="subcellular location">
    <subcellularLocation>
        <location evidence="1">Mitochondrion inner membrane</location>
        <topology evidence="1">Single-pass membrane protein</topology>
    </subcellularLocation>
</comment>
<evidence type="ECO:0000256" key="8">
    <source>
        <dbReference type="ARBA" id="ARBA00023136"/>
    </source>
</evidence>
<dbReference type="Pfam" id="PF14138">
    <property type="entry name" value="COX16"/>
    <property type="match status" value="1"/>
</dbReference>
<reference evidence="9" key="3">
    <citation type="submission" date="2025-09" db="UniProtKB">
        <authorList>
            <consortium name="Ensembl"/>
        </authorList>
    </citation>
    <scope>IDENTIFICATION</scope>
</reference>
<evidence type="ECO:0000256" key="3">
    <source>
        <dbReference type="ARBA" id="ARBA00021814"/>
    </source>
</evidence>
<keyword evidence="10" id="KW-1185">Reference proteome</keyword>
<sequence length="226" mass="26317">MSMFNRFKYLLEFCNTFKTNLETICNKQNGRKMIGHFFFSNALHHTTRTTIAIYCYSVSKEGHVNNKNGVSNLNIKIIYLKLNYISNCQRYPSFFTNPDNGTQSQTRCAPENLPCRTFPELCLDCDPFVQCCLQKSRLLLQKGVMFSLQHLKRNKTFKYGIPMLLLVVGGSFGLREFTQIRYDSQKLKRKLDPELEALINKEKQKVVLQEEYEVRGVVVVQLLNNM</sequence>